<evidence type="ECO:0000256" key="7">
    <source>
        <dbReference type="PROSITE-ProRule" id="PRU00703"/>
    </source>
</evidence>
<dbReference type="GO" id="GO:0005886">
    <property type="term" value="C:plasma membrane"/>
    <property type="evidence" value="ECO:0007669"/>
    <property type="project" value="TreeGrafter"/>
</dbReference>
<keyword evidence="13" id="KW-1185">Reference proteome</keyword>
<dbReference type="InterPro" id="IPR036318">
    <property type="entry name" value="FAD-bd_PCMH-like_sf"/>
</dbReference>
<comment type="subcellular location">
    <subcellularLocation>
        <location evidence="1">Membrane</location>
        <topology evidence="1">Multi-pass membrane protein</topology>
    </subcellularLocation>
</comment>
<dbReference type="InterPro" id="IPR046342">
    <property type="entry name" value="CBS_dom_sf"/>
</dbReference>
<dbReference type="InterPro" id="IPR000644">
    <property type="entry name" value="CBS_dom"/>
</dbReference>
<dbReference type="SMART" id="SM01091">
    <property type="entry name" value="CorC_HlyC"/>
    <property type="match status" value="1"/>
</dbReference>
<keyword evidence="5 7" id="KW-0129">CBS domain</keyword>
<evidence type="ECO:0000313" key="13">
    <source>
        <dbReference type="Proteomes" id="UP000587760"/>
    </source>
</evidence>
<keyword evidence="4 8" id="KW-1133">Transmembrane helix</keyword>
<evidence type="ECO:0000259" key="11">
    <source>
        <dbReference type="PROSITE" id="PS51846"/>
    </source>
</evidence>
<dbReference type="PANTHER" id="PTHR22777">
    <property type="entry name" value="HEMOLYSIN-RELATED"/>
    <property type="match status" value="1"/>
</dbReference>
<evidence type="ECO:0000256" key="2">
    <source>
        <dbReference type="ARBA" id="ARBA00022692"/>
    </source>
</evidence>
<dbReference type="InterPro" id="IPR002550">
    <property type="entry name" value="CNNM"/>
</dbReference>
<dbReference type="SUPFAM" id="SSF54631">
    <property type="entry name" value="CBS-domain pair"/>
    <property type="match status" value="1"/>
</dbReference>
<dbReference type="Gene3D" id="3.10.580.10">
    <property type="entry name" value="CBS-domain"/>
    <property type="match status" value="1"/>
</dbReference>
<feature type="transmembrane region" description="Helical" evidence="9">
    <location>
        <begin position="88"/>
        <end position="106"/>
    </location>
</feature>
<dbReference type="AlphaFoldDB" id="A0A841RE98"/>
<evidence type="ECO:0000256" key="8">
    <source>
        <dbReference type="PROSITE-ProRule" id="PRU01193"/>
    </source>
</evidence>
<feature type="domain" description="CBS" evidence="10">
    <location>
        <begin position="201"/>
        <end position="261"/>
    </location>
</feature>
<evidence type="ECO:0000256" key="9">
    <source>
        <dbReference type="SAM" id="Phobius"/>
    </source>
</evidence>
<evidence type="ECO:0000313" key="12">
    <source>
        <dbReference type="EMBL" id="MBB6482395.1"/>
    </source>
</evidence>
<accession>A0A841RE98</accession>
<feature type="domain" description="CBS" evidence="10">
    <location>
        <begin position="266"/>
        <end position="323"/>
    </location>
</feature>
<dbReference type="InterPro" id="IPR044751">
    <property type="entry name" value="Ion_transp-like_CBS"/>
</dbReference>
<protein>
    <submittedName>
        <fullName evidence="12">CBS domain containing-hemolysin-like protein</fullName>
    </submittedName>
</protein>
<evidence type="ECO:0000256" key="5">
    <source>
        <dbReference type="ARBA" id="ARBA00023122"/>
    </source>
</evidence>
<sequence>MTIDLVLLTVFLMLSGFFSSTETAFTSLSLIQAHKLVDEHGKKGERVQKLSHNPDILLTTLLIGNNLVNIGATTLATKLTINLFGSHALGYMTGALTLFILIFGEVTPKQIAMAKNTSICLHTAPVVWFLSWIFRPFIWIITLISSTITRIFVSSTQKTLTLENLLLMVSMGENMGIVETYENQMVKNVFRINDTPIQGIVTHRKDVYSLSGDLFLSEAIDDMLRSGFSRIPIFKENPENIVGIVLVKELIKIDRETMEDLRLRDMMLEPLYIPHSKKVNEVFTLFKQKAINIAIVLDEYGGLAGIVTREDVIEEIFGELYDENEIKETDKIISEGKNSWIIAGDTSFYTIHDKLDIELEHSRRILTISGYIIEKIGHIPEEGEVLDFEEGTYEILKVRNNRIQSVRFRIIPEE</sequence>
<gene>
    <name evidence="12" type="ORF">HNR50_004088</name>
</gene>
<dbReference type="SUPFAM" id="SSF56176">
    <property type="entry name" value="FAD-binding/transporter-associated domain-like"/>
    <property type="match status" value="1"/>
</dbReference>
<evidence type="ECO:0000256" key="6">
    <source>
        <dbReference type="ARBA" id="ARBA00023136"/>
    </source>
</evidence>
<dbReference type="RefSeq" id="WP_184748631.1">
    <property type="nucleotide sequence ID" value="NZ_JACHGJ010000011.1"/>
</dbReference>
<evidence type="ECO:0000256" key="4">
    <source>
        <dbReference type="ARBA" id="ARBA00022989"/>
    </source>
</evidence>
<proteinExistence type="predicted"/>
<dbReference type="PROSITE" id="PS51846">
    <property type="entry name" value="CNNM"/>
    <property type="match status" value="1"/>
</dbReference>
<keyword evidence="6 8" id="KW-0472">Membrane</keyword>
<dbReference type="FunFam" id="3.10.580.10:FF:000002">
    <property type="entry name" value="Magnesium/cobalt efflux protein CorC"/>
    <property type="match status" value="1"/>
</dbReference>
<dbReference type="PANTHER" id="PTHR22777:SF17">
    <property type="entry name" value="UPF0053 PROTEIN SLL0260"/>
    <property type="match status" value="1"/>
</dbReference>
<evidence type="ECO:0000259" key="10">
    <source>
        <dbReference type="PROSITE" id="PS51371"/>
    </source>
</evidence>
<evidence type="ECO:0000256" key="1">
    <source>
        <dbReference type="ARBA" id="ARBA00004141"/>
    </source>
</evidence>
<organism evidence="12 13">
    <name type="scientific">Spirochaeta isovalerica</name>
    <dbReference type="NCBI Taxonomy" id="150"/>
    <lineage>
        <taxon>Bacteria</taxon>
        <taxon>Pseudomonadati</taxon>
        <taxon>Spirochaetota</taxon>
        <taxon>Spirochaetia</taxon>
        <taxon>Spirochaetales</taxon>
        <taxon>Spirochaetaceae</taxon>
        <taxon>Spirochaeta</taxon>
    </lineage>
</organism>
<dbReference type="PROSITE" id="PS51371">
    <property type="entry name" value="CBS"/>
    <property type="match status" value="2"/>
</dbReference>
<dbReference type="Pfam" id="PF03471">
    <property type="entry name" value="CorC_HlyC"/>
    <property type="match status" value="1"/>
</dbReference>
<dbReference type="GO" id="GO:0050660">
    <property type="term" value="F:flavin adenine dinucleotide binding"/>
    <property type="evidence" value="ECO:0007669"/>
    <property type="project" value="InterPro"/>
</dbReference>
<keyword evidence="3" id="KW-0677">Repeat</keyword>
<dbReference type="InterPro" id="IPR016169">
    <property type="entry name" value="FAD-bd_PCMH_sub2"/>
</dbReference>
<dbReference type="Pfam" id="PF01595">
    <property type="entry name" value="CNNM"/>
    <property type="match status" value="1"/>
</dbReference>
<dbReference type="Pfam" id="PF00571">
    <property type="entry name" value="CBS"/>
    <property type="match status" value="2"/>
</dbReference>
<feature type="domain" description="CNNM transmembrane" evidence="11">
    <location>
        <begin position="1"/>
        <end position="182"/>
    </location>
</feature>
<dbReference type="CDD" id="cd04590">
    <property type="entry name" value="CBS_pair_CorC_HlyC_assoc"/>
    <property type="match status" value="1"/>
</dbReference>
<dbReference type="SMART" id="SM00116">
    <property type="entry name" value="CBS"/>
    <property type="match status" value="2"/>
</dbReference>
<name>A0A841RE98_9SPIO</name>
<feature type="transmembrane region" description="Helical" evidence="9">
    <location>
        <begin position="126"/>
        <end position="148"/>
    </location>
</feature>
<evidence type="ECO:0000256" key="3">
    <source>
        <dbReference type="ARBA" id="ARBA00022737"/>
    </source>
</evidence>
<comment type="caution">
    <text evidence="12">The sequence shown here is derived from an EMBL/GenBank/DDBJ whole genome shotgun (WGS) entry which is preliminary data.</text>
</comment>
<dbReference type="InterPro" id="IPR005170">
    <property type="entry name" value="Transptr-assoc_dom"/>
</dbReference>
<keyword evidence="2 8" id="KW-0812">Transmembrane</keyword>
<dbReference type="Proteomes" id="UP000587760">
    <property type="component" value="Unassembled WGS sequence"/>
</dbReference>
<dbReference type="Gene3D" id="3.30.465.10">
    <property type="match status" value="1"/>
</dbReference>
<reference evidence="12 13" key="1">
    <citation type="submission" date="2020-08" db="EMBL/GenBank/DDBJ databases">
        <title>Genomic Encyclopedia of Type Strains, Phase IV (KMG-IV): sequencing the most valuable type-strain genomes for metagenomic binning, comparative biology and taxonomic classification.</title>
        <authorList>
            <person name="Goeker M."/>
        </authorList>
    </citation>
    <scope>NUCLEOTIDE SEQUENCE [LARGE SCALE GENOMIC DNA]</scope>
    <source>
        <strain evidence="12 13">DSM 2461</strain>
    </source>
</reference>
<dbReference type="EMBL" id="JACHGJ010000011">
    <property type="protein sequence ID" value="MBB6482395.1"/>
    <property type="molecule type" value="Genomic_DNA"/>
</dbReference>